<dbReference type="EMBL" id="FNTL01000005">
    <property type="protein sequence ID" value="SEE80340.1"/>
    <property type="molecule type" value="Genomic_DNA"/>
</dbReference>
<proteinExistence type="predicted"/>
<organism evidence="1 2">
    <name type="scientific">Rhodococcus jostii</name>
    <dbReference type="NCBI Taxonomy" id="132919"/>
    <lineage>
        <taxon>Bacteria</taxon>
        <taxon>Bacillati</taxon>
        <taxon>Actinomycetota</taxon>
        <taxon>Actinomycetes</taxon>
        <taxon>Mycobacteriales</taxon>
        <taxon>Nocardiaceae</taxon>
        <taxon>Rhodococcus</taxon>
    </lineage>
</organism>
<dbReference type="OrthoDB" id="4795870at2"/>
<dbReference type="Proteomes" id="UP000183407">
    <property type="component" value="Unassembled WGS sequence"/>
</dbReference>
<sequence length="1200" mass="129324">MRRFLVVGCGGSGGATLAYMMDQLRSDLAAHGVNDIPAGWQFIHLDVPTAPSQGPDGMGNVRDQGGQYVGTGPQSDSYNVLDNAMSQQFAGKQKLDAIATWAPRNPATVHTPLSTGAGQFRALGRMITLSRAVTVRESLQRAWEKLFLVETEAEMRDLDVPGAGKYDSAERPVVLVVSSMAGGAGASMALDICRLLTLIPGVDPRLMGVFMVAPDIFDGLDASATTGVRANALAMLGEIVASQTGSAREHDVSILRALGQQNGEGELIPFARVFPVGRYVGAERTLFGDGTPNAVYRGLGRGLSALMMSKSATQQFVEWDLTNGGGLPGSREFLGWGNEIWDPLPWGTFGFASLSMGRDRYAEYSAQRLARSSADKLLRGHVQIGNPASEDEQAGAILDNQWGNIRGRLGLPAVSTGSNLPLDIGNWVTSTVLPSSDALGLSAQVVDGELRDYIPSGNGLNASSWVPEVNRALSVRRAALLSGAQSAAYSWAYRWHLDFARRLEGVVAAAIAELGLPYATALVKRVSQYMQNDILTTTQDISKYAPQDIAAPPEDVRTTLAALRGNIANANEIVQSVIEGARRTVERQIYATLSAHLSAAAGAMVAEVFDPLIAALNESHTLLRQASLEQTRDLGLARLQTTQYAAWPSDSDERVPSRFAEANNEVMLTSSADFKQRYELDLPASVGLQSVDQRGFGEAVVRAAAQVITGQWQTLDGTRAPGEELPLVERTATWRSRVFPTDPGTGESIISSPSKYDVHTRPAELLSRARWYVARTGESFDKFCSVSLQEFVTGVGAAESELSGRHRDVVSKFGQAISLAKPLASVNEQALQAIHGDRQMEYRFKFSSVPFRGLRVGDDLLAALDEGSRIDEKTKDVLRNALSDEKQIKRIDIFGSYPNYSPLAYNSVLEPAARQWLESSPSQRKAFWTMRRARPLAASLPMHVAERRALVAGWILGQIVGRIHLPQAPFVEPARIWDEEAGRWLEFPNPLLTPPSEFSADYDWLPAVLESVLLAMAQSHEPPVMSSMLPYRALRRIYDGSAEDEVSGIFGLSAATHLTEWLRTGATNTGVGSSVPETGESVTVQERAGRVKLSLEESREFAGRHYMPPGSGGAVGEAGAVGGGVFSTITVRAQASKTPIFRDVAPDVFWATGKLISLVDECALAALRPKVGVDSGVPQPPTSSWPASGDAFEIPQRGAI</sequence>
<dbReference type="RefSeq" id="WP_073366345.1">
    <property type="nucleotide sequence ID" value="NZ_FNTL01000005.1"/>
</dbReference>
<accession>A0A1H5LTM9</accession>
<dbReference type="InterPro" id="IPR025904">
    <property type="entry name" value="Tubulin-like"/>
</dbReference>
<gene>
    <name evidence="1" type="ORF">SAMN04490220_8404</name>
</gene>
<evidence type="ECO:0000313" key="2">
    <source>
        <dbReference type="Proteomes" id="UP000183407"/>
    </source>
</evidence>
<dbReference type="Pfam" id="PF13809">
    <property type="entry name" value="Tubulin_2"/>
    <property type="match status" value="1"/>
</dbReference>
<evidence type="ECO:0000313" key="1">
    <source>
        <dbReference type="EMBL" id="SEE80340.1"/>
    </source>
</evidence>
<dbReference type="AlphaFoldDB" id="A0A1H5LTM9"/>
<reference evidence="2" key="1">
    <citation type="submission" date="2016-10" db="EMBL/GenBank/DDBJ databases">
        <authorList>
            <person name="Varghese N."/>
        </authorList>
    </citation>
    <scope>NUCLEOTIDE SEQUENCE [LARGE SCALE GENOMIC DNA]</scope>
    <source>
        <strain evidence="2">DSM 44719</strain>
    </source>
</reference>
<name>A0A1H5LTM9_RHOJO</name>
<protein>
    <submittedName>
        <fullName evidence="1">Tubulin like</fullName>
    </submittedName>
</protein>